<dbReference type="EMBL" id="BRXX01000179">
    <property type="protein sequence ID" value="GMH96153.1"/>
    <property type="molecule type" value="Genomic_DNA"/>
</dbReference>
<evidence type="ECO:0000313" key="3">
    <source>
        <dbReference type="Proteomes" id="UP001165160"/>
    </source>
</evidence>
<proteinExistence type="predicted"/>
<dbReference type="InterPro" id="IPR036514">
    <property type="entry name" value="SGNH_hydro_sf"/>
</dbReference>
<evidence type="ECO:0000256" key="1">
    <source>
        <dbReference type="SAM" id="SignalP"/>
    </source>
</evidence>
<sequence>MLKTLGFLAVLASAKADYNILSFGDSQGDTGPTYAVIQDVLDQNNVAAKVVNAAVGGTLSCGWAAESDAIVIAGRSAFPVSGPDLVWLTVGGNDLAGDAKYHACLKLSKTDSAARRCLDAANSRLIECTKTLLDGLWKGFPDAKVGMYNYEVPCVEDYCLEESANFLGGDYCLSQSSPIGCMVDLLSYWQTIYVDALEVMYGKEKFTGMNMLGVAQQASGVPGASQGNPSRDAGSKCEWMTSCVHPTYGTKTADAIGEVLWMDWLRNVTNI</sequence>
<evidence type="ECO:0000313" key="2">
    <source>
        <dbReference type="EMBL" id="GMH96153.1"/>
    </source>
</evidence>
<dbReference type="Gene3D" id="3.40.50.1110">
    <property type="entry name" value="SGNH hydrolase"/>
    <property type="match status" value="1"/>
</dbReference>
<name>A0A9W7EY74_9STRA</name>
<dbReference type="SUPFAM" id="SSF52266">
    <property type="entry name" value="SGNH hydrolase"/>
    <property type="match status" value="1"/>
</dbReference>
<comment type="caution">
    <text evidence="2">The sequence shown here is derived from an EMBL/GenBank/DDBJ whole genome shotgun (WGS) entry which is preliminary data.</text>
</comment>
<dbReference type="AlphaFoldDB" id="A0A9W7EY74"/>
<gene>
    <name evidence="2" type="ORF">TrVE_jg4821</name>
</gene>
<protein>
    <recommendedName>
        <fullName evidence="4">SGNH hydrolase-type esterase domain-containing protein</fullName>
    </recommendedName>
</protein>
<dbReference type="Proteomes" id="UP001165160">
    <property type="component" value="Unassembled WGS sequence"/>
</dbReference>
<organism evidence="2 3">
    <name type="scientific">Triparma verrucosa</name>
    <dbReference type="NCBI Taxonomy" id="1606542"/>
    <lineage>
        <taxon>Eukaryota</taxon>
        <taxon>Sar</taxon>
        <taxon>Stramenopiles</taxon>
        <taxon>Ochrophyta</taxon>
        <taxon>Bolidophyceae</taxon>
        <taxon>Parmales</taxon>
        <taxon>Triparmaceae</taxon>
        <taxon>Triparma</taxon>
    </lineage>
</organism>
<keyword evidence="3" id="KW-1185">Reference proteome</keyword>
<evidence type="ECO:0008006" key="4">
    <source>
        <dbReference type="Google" id="ProtNLM"/>
    </source>
</evidence>
<feature type="chain" id="PRO_5040730739" description="SGNH hydrolase-type esterase domain-containing protein" evidence="1">
    <location>
        <begin position="17"/>
        <end position="271"/>
    </location>
</feature>
<feature type="signal peptide" evidence="1">
    <location>
        <begin position="1"/>
        <end position="16"/>
    </location>
</feature>
<reference evidence="3" key="1">
    <citation type="journal article" date="2023" name="Commun. Biol.">
        <title>Genome analysis of Parmales, the sister group of diatoms, reveals the evolutionary specialization of diatoms from phago-mixotrophs to photoautotrophs.</title>
        <authorList>
            <person name="Ban H."/>
            <person name="Sato S."/>
            <person name="Yoshikawa S."/>
            <person name="Yamada K."/>
            <person name="Nakamura Y."/>
            <person name="Ichinomiya M."/>
            <person name="Sato N."/>
            <person name="Blanc-Mathieu R."/>
            <person name="Endo H."/>
            <person name="Kuwata A."/>
            <person name="Ogata H."/>
        </authorList>
    </citation>
    <scope>NUCLEOTIDE SEQUENCE [LARGE SCALE GENOMIC DNA]</scope>
    <source>
        <strain evidence="3">NIES 3699</strain>
    </source>
</reference>
<keyword evidence="1" id="KW-0732">Signal</keyword>
<accession>A0A9W7EY74</accession>